<dbReference type="InterPro" id="IPR038116">
    <property type="entry name" value="TrpR-like_sf"/>
</dbReference>
<keyword evidence="2" id="KW-1185">Reference proteome</keyword>
<dbReference type="AlphaFoldDB" id="A0A7T8JV05"/>
<dbReference type="Proteomes" id="UP000595437">
    <property type="component" value="Chromosome 15"/>
</dbReference>
<accession>A0A7T8JV05</accession>
<reference evidence="2" key="1">
    <citation type="submission" date="2021-01" db="EMBL/GenBank/DDBJ databases">
        <title>Caligus Genome Assembly.</title>
        <authorList>
            <person name="Gallardo-Escarate C."/>
        </authorList>
    </citation>
    <scope>NUCLEOTIDE SEQUENCE [LARGE SCALE GENOMIC DNA]</scope>
</reference>
<dbReference type="Gene3D" id="1.10.1270.10">
    <property type="entry name" value="TrpR-like"/>
    <property type="match status" value="1"/>
</dbReference>
<evidence type="ECO:0000313" key="2">
    <source>
        <dbReference type="Proteomes" id="UP000595437"/>
    </source>
</evidence>
<evidence type="ECO:0000313" key="1">
    <source>
        <dbReference type="EMBL" id="QQP36207.1"/>
    </source>
</evidence>
<gene>
    <name evidence="1" type="ORF">FKW44_021230</name>
</gene>
<proteinExistence type="predicted"/>
<organism evidence="1 2">
    <name type="scientific">Caligus rogercresseyi</name>
    <name type="common">Sea louse</name>
    <dbReference type="NCBI Taxonomy" id="217165"/>
    <lineage>
        <taxon>Eukaryota</taxon>
        <taxon>Metazoa</taxon>
        <taxon>Ecdysozoa</taxon>
        <taxon>Arthropoda</taxon>
        <taxon>Crustacea</taxon>
        <taxon>Multicrustacea</taxon>
        <taxon>Hexanauplia</taxon>
        <taxon>Copepoda</taxon>
        <taxon>Siphonostomatoida</taxon>
        <taxon>Caligidae</taxon>
        <taxon>Caligus</taxon>
    </lineage>
</organism>
<protein>
    <submittedName>
        <fullName evidence="1">Uncharacterized protein</fullName>
    </submittedName>
</protein>
<name>A0A7T8JV05_CALRO</name>
<dbReference type="EMBL" id="CP045904">
    <property type="protein sequence ID" value="QQP36207.1"/>
    <property type="molecule type" value="Genomic_DNA"/>
</dbReference>
<sequence>MGHEKKNRERIADLLKAKVDKKEIVEIVGCSLVTVYNVSKALKDGKGTGRTPGSE</sequence>